<keyword evidence="9" id="KW-0067">ATP-binding</keyword>
<dbReference type="AlphaFoldDB" id="A0A179T4U8"/>
<dbReference type="PANTHER" id="PTHR43065:SF10">
    <property type="entry name" value="PEROXIDE STRESS-ACTIVATED HISTIDINE KINASE MAK3"/>
    <property type="match status" value="1"/>
</dbReference>
<dbReference type="InterPro" id="IPR003661">
    <property type="entry name" value="HisK_dim/P_dom"/>
</dbReference>
<dbReference type="Proteomes" id="UP000078534">
    <property type="component" value="Unassembled WGS sequence"/>
</dbReference>
<keyword evidence="16" id="KW-1185">Reference proteome</keyword>
<evidence type="ECO:0000256" key="4">
    <source>
        <dbReference type="ARBA" id="ARBA00022475"/>
    </source>
</evidence>
<dbReference type="CDD" id="cd00082">
    <property type="entry name" value="HisKA"/>
    <property type="match status" value="1"/>
</dbReference>
<dbReference type="GO" id="GO:0005524">
    <property type="term" value="F:ATP binding"/>
    <property type="evidence" value="ECO:0007669"/>
    <property type="project" value="UniProtKB-KW"/>
</dbReference>
<dbReference type="PROSITE" id="PS50885">
    <property type="entry name" value="HAMP"/>
    <property type="match status" value="1"/>
</dbReference>
<proteinExistence type="predicted"/>
<dbReference type="PRINTS" id="PR00344">
    <property type="entry name" value="BCTRLSENSOR"/>
</dbReference>
<dbReference type="SUPFAM" id="SSF55874">
    <property type="entry name" value="ATPase domain of HSP90 chaperone/DNA topoisomerase II/histidine kinase"/>
    <property type="match status" value="1"/>
</dbReference>
<keyword evidence="5" id="KW-0597">Phosphoprotein</keyword>
<evidence type="ECO:0000256" key="5">
    <source>
        <dbReference type="ARBA" id="ARBA00022553"/>
    </source>
</evidence>
<feature type="domain" description="HAMP" evidence="14">
    <location>
        <begin position="205"/>
        <end position="257"/>
    </location>
</feature>
<dbReference type="Gene3D" id="6.10.340.10">
    <property type="match status" value="1"/>
</dbReference>
<dbReference type="Gene3D" id="3.30.565.10">
    <property type="entry name" value="Histidine kinase-like ATPase, C-terminal domain"/>
    <property type="match status" value="1"/>
</dbReference>
<sequence>MKKIIRDMSFRSKILTILLIFTLIFSGFSLILVQSIEDITQVSNKIKGTNIPELFWLSQIEEELDVKEYIVESVIDNDMCCNLVEDYQNYEAQSSEELEENSLPKSLDNFNKRVDLLDFVIVNNVQGLLNYNDKKGAEEYIKFNFLPQLTKLQQEIQAAKEASYSKLNGHSNTFTDIIKGSLWLLMFVTTLAIGLSILVSYRISASLTNPIETMIGKVDRIANGQYGLTLHSTNQLELQHLTLSINQMSRRLKESFNTIMNDKIYREQILNSLPVGIITINDKTSEISLNTSAIKLLNKNKEQVKELVSIQGDEVNEEFWRILSSKKACKHTKVPFSTPGGQRFLLVSKTELLNQHHCVIGWIMNFIDITETDELEKRIHQSEKLAVVGEMAAGAAHEIRNPLAVVHGFLSLMNQSFSVQHRNQYHMPLIMKEIERINVIIEEMLLLSKPGAPIKKEAYLEDILAEFLPLIIQSTEEIEFNIKLERTPLYVDAKQIKQVFHNLIRNSIEAMGGKGVIDIYSQVTEKDYQVFLKDCGTGISPSMLKTIYDPFSSSKESGTGLGLMIVKRIVENHQGSIDLFETSDSGTTFLIHLPLPKKE</sequence>
<dbReference type="Gene3D" id="3.30.450.20">
    <property type="entry name" value="PAS domain"/>
    <property type="match status" value="1"/>
</dbReference>
<dbReference type="Pfam" id="PF00512">
    <property type="entry name" value="HisKA"/>
    <property type="match status" value="1"/>
</dbReference>
<gene>
    <name evidence="15" type="ORF">A6K24_16550</name>
</gene>
<feature type="domain" description="Histidine kinase" evidence="13">
    <location>
        <begin position="394"/>
        <end position="597"/>
    </location>
</feature>
<dbReference type="InterPro" id="IPR003660">
    <property type="entry name" value="HAMP_dom"/>
</dbReference>
<dbReference type="InterPro" id="IPR035965">
    <property type="entry name" value="PAS-like_dom_sf"/>
</dbReference>
<evidence type="ECO:0000313" key="16">
    <source>
        <dbReference type="Proteomes" id="UP000078534"/>
    </source>
</evidence>
<evidence type="ECO:0000256" key="3">
    <source>
        <dbReference type="ARBA" id="ARBA00012438"/>
    </source>
</evidence>
<dbReference type="SUPFAM" id="SSF47384">
    <property type="entry name" value="Homodimeric domain of signal transducing histidine kinase"/>
    <property type="match status" value="1"/>
</dbReference>
<evidence type="ECO:0000256" key="12">
    <source>
        <dbReference type="SAM" id="Phobius"/>
    </source>
</evidence>
<dbReference type="GO" id="GO:0000155">
    <property type="term" value="F:phosphorelay sensor kinase activity"/>
    <property type="evidence" value="ECO:0007669"/>
    <property type="project" value="InterPro"/>
</dbReference>
<evidence type="ECO:0000256" key="1">
    <source>
        <dbReference type="ARBA" id="ARBA00000085"/>
    </source>
</evidence>
<accession>A0A179T4U8</accession>
<dbReference type="SMART" id="SM00388">
    <property type="entry name" value="HisKA"/>
    <property type="match status" value="1"/>
</dbReference>
<dbReference type="InterPro" id="IPR005467">
    <property type="entry name" value="His_kinase_dom"/>
</dbReference>
<protein>
    <recommendedName>
        <fullName evidence="3">histidine kinase</fullName>
        <ecNumber evidence="3">2.7.13.3</ecNumber>
    </recommendedName>
</protein>
<dbReference type="PANTHER" id="PTHR43065">
    <property type="entry name" value="SENSOR HISTIDINE KINASE"/>
    <property type="match status" value="1"/>
</dbReference>
<keyword evidence="12" id="KW-1133">Transmembrane helix</keyword>
<dbReference type="InterPro" id="IPR003594">
    <property type="entry name" value="HATPase_dom"/>
</dbReference>
<dbReference type="EC" id="2.7.13.3" evidence="3"/>
<keyword evidence="7" id="KW-0547">Nucleotide-binding</keyword>
<dbReference type="OrthoDB" id="9815750at2"/>
<keyword evidence="4" id="KW-1003">Cell membrane</keyword>
<evidence type="ECO:0000256" key="11">
    <source>
        <dbReference type="ARBA" id="ARBA00023136"/>
    </source>
</evidence>
<dbReference type="RefSeq" id="WP_066328464.1">
    <property type="nucleotide sequence ID" value="NZ_LWSG01000004.1"/>
</dbReference>
<reference evidence="16" key="1">
    <citation type="submission" date="2016-04" db="EMBL/GenBank/DDBJ databases">
        <authorList>
            <person name="Lyu Z."/>
            <person name="Lyu W."/>
        </authorList>
    </citation>
    <scope>NUCLEOTIDE SEQUENCE [LARGE SCALE GENOMIC DNA]</scope>
    <source>
        <strain evidence="16">C44</strain>
    </source>
</reference>
<dbReference type="STRING" id="152268.A6K24_16550"/>
<dbReference type="InterPro" id="IPR036097">
    <property type="entry name" value="HisK_dim/P_sf"/>
</dbReference>
<dbReference type="SUPFAM" id="SSF55785">
    <property type="entry name" value="PYP-like sensor domain (PAS domain)"/>
    <property type="match status" value="1"/>
</dbReference>
<dbReference type="CDD" id="cd06225">
    <property type="entry name" value="HAMP"/>
    <property type="match status" value="1"/>
</dbReference>
<comment type="catalytic activity">
    <reaction evidence="1">
        <text>ATP + protein L-histidine = ADP + protein N-phospho-L-histidine.</text>
        <dbReference type="EC" id="2.7.13.3"/>
    </reaction>
</comment>
<dbReference type="PROSITE" id="PS50109">
    <property type="entry name" value="HIS_KIN"/>
    <property type="match status" value="1"/>
</dbReference>
<keyword evidence="11 12" id="KW-0472">Membrane</keyword>
<dbReference type="Pfam" id="PF00989">
    <property type="entry name" value="PAS"/>
    <property type="match status" value="1"/>
</dbReference>
<evidence type="ECO:0000256" key="9">
    <source>
        <dbReference type="ARBA" id="ARBA00022840"/>
    </source>
</evidence>
<comment type="subcellular location">
    <subcellularLocation>
        <location evidence="2">Cell membrane</location>
        <topology evidence="2">Multi-pass membrane protein</topology>
    </subcellularLocation>
</comment>
<evidence type="ECO:0000256" key="8">
    <source>
        <dbReference type="ARBA" id="ARBA00022777"/>
    </source>
</evidence>
<dbReference type="InterPro" id="IPR036890">
    <property type="entry name" value="HATPase_C_sf"/>
</dbReference>
<comment type="caution">
    <text evidence="15">The sequence shown here is derived from an EMBL/GenBank/DDBJ whole genome shotgun (WGS) entry which is preliminary data.</text>
</comment>
<evidence type="ECO:0000256" key="10">
    <source>
        <dbReference type="ARBA" id="ARBA00023012"/>
    </source>
</evidence>
<dbReference type="SMART" id="SM00304">
    <property type="entry name" value="HAMP"/>
    <property type="match status" value="1"/>
</dbReference>
<dbReference type="Pfam" id="PF02518">
    <property type="entry name" value="HATPase_c"/>
    <property type="match status" value="1"/>
</dbReference>
<evidence type="ECO:0000256" key="7">
    <source>
        <dbReference type="ARBA" id="ARBA00022741"/>
    </source>
</evidence>
<dbReference type="InterPro" id="IPR013767">
    <property type="entry name" value="PAS_fold"/>
</dbReference>
<dbReference type="Pfam" id="PF00672">
    <property type="entry name" value="HAMP"/>
    <property type="match status" value="1"/>
</dbReference>
<evidence type="ECO:0000313" key="15">
    <source>
        <dbReference type="EMBL" id="OAS88400.1"/>
    </source>
</evidence>
<dbReference type="EMBL" id="LWSG01000004">
    <property type="protein sequence ID" value="OAS88400.1"/>
    <property type="molecule type" value="Genomic_DNA"/>
</dbReference>
<dbReference type="Gene3D" id="1.10.287.130">
    <property type="match status" value="1"/>
</dbReference>
<evidence type="ECO:0000259" key="13">
    <source>
        <dbReference type="PROSITE" id="PS50109"/>
    </source>
</evidence>
<evidence type="ECO:0000259" key="14">
    <source>
        <dbReference type="PROSITE" id="PS50885"/>
    </source>
</evidence>
<keyword evidence="12" id="KW-0812">Transmembrane</keyword>
<evidence type="ECO:0000256" key="2">
    <source>
        <dbReference type="ARBA" id="ARBA00004651"/>
    </source>
</evidence>
<name>A0A179T4U8_9BACI</name>
<dbReference type="SUPFAM" id="SSF158472">
    <property type="entry name" value="HAMP domain-like"/>
    <property type="match status" value="1"/>
</dbReference>
<feature type="transmembrane region" description="Helical" evidence="12">
    <location>
        <begin position="182"/>
        <end position="201"/>
    </location>
</feature>
<dbReference type="InterPro" id="IPR004358">
    <property type="entry name" value="Sig_transdc_His_kin-like_C"/>
</dbReference>
<evidence type="ECO:0000256" key="6">
    <source>
        <dbReference type="ARBA" id="ARBA00022679"/>
    </source>
</evidence>
<keyword evidence="10" id="KW-0902">Two-component regulatory system</keyword>
<dbReference type="GO" id="GO:0006355">
    <property type="term" value="P:regulation of DNA-templated transcription"/>
    <property type="evidence" value="ECO:0007669"/>
    <property type="project" value="InterPro"/>
</dbReference>
<keyword evidence="8 15" id="KW-0418">Kinase</keyword>
<dbReference type="SMART" id="SM00387">
    <property type="entry name" value="HATPase_c"/>
    <property type="match status" value="1"/>
</dbReference>
<organism evidence="15 16">
    <name type="scientific">Metabacillus litoralis</name>
    <dbReference type="NCBI Taxonomy" id="152268"/>
    <lineage>
        <taxon>Bacteria</taxon>
        <taxon>Bacillati</taxon>
        <taxon>Bacillota</taxon>
        <taxon>Bacilli</taxon>
        <taxon>Bacillales</taxon>
        <taxon>Bacillaceae</taxon>
        <taxon>Metabacillus</taxon>
    </lineage>
</organism>
<keyword evidence="6" id="KW-0808">Transferase</keyword>
<dbReference type="GO" id="GO:0005886">
    <property type="term" value="C:plasma membrane"/>
    <property type="evidence" value="ECO:0007669"/>
    <property type="project" value="UniProtKB-SubCell"/>
</dbReference>